<feature type="compositionally biased region" description="Low complexity" evidence="5">
    <location>
        <begin position="83"/>
        <end position="96"/>
    </location>
</feature>
<dbReference type="GO" id="GO:0032034">
    <property type="term" value="F:myosin II head/neck binding"/>
    <property type="evidence" value="ECO:0007669"/>
    <property type="project" value="TreeGrafter"/>
</dbReference>
<feature type="region of interest" description="Disordered" evidence="5">
    <location>
        <begin position="15"/>
        <end position="127"/>
    </location>
</feature>
<dbReference type="PANTHER" id="PTHR15551">
    <property type="entry name" value="LIM DOMAIN ONLY 7"/>
    <property type="match status" value="1"/>
</dbReference>
<feature type="compositionally biased region" description="Basic residues" evidence="5">
    <location>
        <begin position="208"/>
        <end position="218"/>
    </location>
</feature>
<dbReference type="InParanoid" id="A0A7R8V5R4"/>
<evidence type="ECO:0000313" key="7">
    <source>
        <dbReference type="EMBL" id="CAD7093380.1"/>
    </source>
</evidence>
<dbReference type="Gene3D" id="2.10.110.10">
    <property type="entry name" value="Cysteine Rich Protein"/>
    <property type="match status" value="1"/>
</dbReference>
<dbReference type="GO" id="GO:0046872">
    <property type="term" value="F:metal ion binding"/>
    <property type="evidence" value="ECO:0007669"/>
    <property type="project" value="UniProtKB-KW"/>
</dbReference>
<sequence>MLQVNEALEIALQAIDSETSTSSSTSSQVSQPAENSTEVITQPRSSAEPIYENIGESVRRSSPAKPPMEPPLPAPRFPQTTAPLTQHKQPQQQQQTLHHDKPSSDPEDDQEPYYQVPKKIAEPLYEVPKYQKPIPVYENIEIFYPGTGITAPLSPLDSGVMEPPKEKPPPPPIDDATDDEEETTVRKSSTKPAMEPQMINDQPMKRMNSTKRIKKELRNKRSSFLGIEGSNDDETYLELTVAPPPDMAQLLQEERRLEKQLYMKAGLYDSSDAGDSRDSGVSENHSRQSSEPFTNSSEEHEDLLVKKEKEIIEVLEKEEEKQRNAQNLKPAMELPPKPLCIDDQLHENDEVLRVERELLQLEQEELKRQRENLILRDSLARHDLGHGAKMLMSANRRSMNDINTVSNGVSNGHYANIPNQIYQIETDYCKSMTDLHETKSHRMPHAPPPVPPAKPMRSNIIIDSRHSSGLVKIASPTRVQHSQSIDELAPLRNYQPNYSLHPGNMSRHTLHALSAAPKPKFTDGWVQSRNGIGSDKYNNNNNTWLSYQEKRRSVPEGFNCNKHWLVQEAEQRRIEQQRGIRSSASSLSNGWSSNSSLTSSPTKCAIQRNGSHDNKPLPDAVIQTLTQRVQSKGIGERRRFDPMQSSVLSSTTSLLSVSTPQLNQLNANTAMIPEGSSDKVLSVSGKKKCSHCGEELGRGAAMIIESLRLFYHIDCFKCCVCHVQLSDGLNGTDVRVRNQKLHCQNCYSSDDGIKFSCV</sequence>
<keyword evidence="1 4" id="KW-0479">Metal-binding</keyword>
<organism evidence="7 8">
    <name type="scientific">Hermetia illucens</name>
    <name type="common">Black soldier fly</name>
    <dbReference type="NCBI Taxonomy" id="343691"/>
    <lineage>
        <taxon>Eukaryota</taxon>
        <taxon>Metazoa</taxon>
        <taxon>Ecdysozoa</taxon>
        <taxon>Arthropoda</taxon>
        <taxon>Hexapoda</taxon>
        <taxon>Insecta</taxon>
        <taxon>Pterygota</taxon>
        <taxon>Neoptera</taxon>
        <taxon>Endopterygota</taxon>
        <taxon>Diptera</taxon>
        <taxon>Brachycera</taxon>
        <taxon>Stratiomyomorpha</taxon>
        <taxon>Stratiomyidae</taxon>
        <taxon>Hermetiinae</taxon>
        <taxon>Hermetia</taxon>
    </lineage>
</organism>
<feature type="region of interest" description="Disordered" evidence="5">
    <location>
        <begin position="576"/>
        <end position="617"/>
    </location>
</feature>
<name>A0A7R8V5R4_HERIL</name>
<feature type="compositionally biased region" description="Low complexity" evidence="5">
    <location>
        <begin position="579"/>
        <end position="600"/>
    </location>
</feature>
<dbReference type="Proteomes" id="UP000594454">
    <property type="component" value="Chromosome 6"/>
</dbReference>
<dbReference type="OrthoDB" id="15627at2759"/>
<dbReference type="GO" id="GO:0001725">
    <property type="term" value="C:stress fiber"/>
    <property type="evidence" value="ECO:0007669"/>
    <property type="project" value="TreeGrafter"/>
</dbReference>
<feature type="compositionally biased region" description="Low complexity" evidence="5">
    <location>
        <begin position="17"/>
        <end position="27"/>
    </location>
</feature>
<feature type="compositionally biased region" description="Polar residues" evidence="5">
    <location>
        <begin position="28"/>
        <end position="45"/>
    </location>
</feature>
<protein>
    <recommendedName>
        <fullName evidence="6">LIM zinc-binding domain-containing protein</fullName>
    </recommendedName>
</protein>
<feature type="compositionally biased region" description="Pro residues" evidence="5">
    <location>
        <begin position="64"/>
        <end position="76"/>
    </location>
</feature>
<dbReference type="InterPro" id="IPR001781">
    <property type="entry name" value="Znf_LIM"/>
</dbReference>
<reference evidence="7 8" key="1">
    <citation type="submission" date="2020-11" db="EMBL/GenBank/DDBJ databases">
        <authorList>
            <person name="Wallbank WR R."/>
            <person name="Pardo Diaz C."/>
            <person name="Kozak K."/>
            <person name="Martin S."/>
            <person name="Jiggins C."/>
            <person name="Moest M."/>
            <person name="Warren A I."/>
            <person name="Generalovic N T."/>
            <person name="Byers J.R.P. K."/>
            <person name="Montejo-Kovacevich G."/>
            <person name="Yen C E."/>
        </authorList>
    </citation>
    <scope>NUCLEOTIDE SEQUENCE [LARGE SCALE GENOMIC DNA]</scope>
</reference>
<dbReference type="PROSITE" id="PS00478">
    <property type="entry name" value="LIM_DOMAIN_1"/>
    <property type="match status" value="1"/>
</dbReference>
<evidence type="ECO:0000256" key="4">
    <source>
        <dbReference type="PROSITE-ProRule" id="PRU00125"/>
    </source>
</evidence>
<evidence type="ECO:0000256" key="5">
    <source>
        <dbReference type="SAM" id="MobiDB-lite"/>
    </source>
</evidence>
<evidence type="ECO:0000256" key="2">
    <source>
        <dbReference type="ARBA" id="ARBA00022833"/>
    </source>
</evidence>
<keyword evidence="2 4" id="KW-0862">Zinc</keyword>
<evidence type="ECO:0000256" key="3">
    <source>
        <dbReference type="ARBA" id="ARBA00023038"/>
    </source>
</evidence>
<accession>A0A7R8V5R4</accession>
<dbReference type="GO" id="GO:0051496">
    <property type="term" value="P:positive regulation of stress fiber assembly"/>
    <property type="evidence" value="ECO:0007669"/>
    <property type="project" value="TreeGrafter"/>
</dbReference>
<dbReference type="EMBL" id="LR899014">
    <property type="protein sequence ID" value="CAD7093380.1"/>
    <property type="molecule type" value="Genomic_DNA"/>
</dbReference>
<dbReference type="AlphaFoldDB" id="A0A7R8V5R4"/>
<gene>
    <name evidence="7" type="ORF">HERILL_LOCUS15665</name>
</gene>
<dbReference type="PANTHER" id="PTHR15551:SF3">
    <property type="entry name" value="LIM AND CALPONIN HOMOLOGY DOMAINS-CONTAINING PROTEIN 1"/>
    <property type="match status" value="1"/>
</dbReference>
<feature type="domain" description="LIM zinc-binding" evidence="6">
    <location>
        <begin position="687"/>
        <end position="753"/>
    </location>
</feature>
<feature type="region of interest" description="Disordered" evidence="5">
    <location>
        <begin position="268"/>
        <end position="302"/>
    </location>
</feature>
<feature type="compositionally biased region" description="Basic and acidic residues" evidence="5">
    <location>
        <begin position="274"/>
        <end position="288"/>
    </location>
</feature>
<evidence type="ECO:0000256" key="1">
    <source>
        <dbReference type="ARBA" id="ARBA00022723"/>
    </source>
</evidence>
<proteinExistence type="predicted"/>
<feature type="region of interest" description="Disordered" evidence="5">
    <location>
        <begin position="147"/>
        <end position="218"/>
    </location>
</feature>
<dbReference type="PROSITE" id="PS50023">
    <property type="entry name" value="LIM_DOMAIN_2"/>
    <property type="match status" value="1"/>
</dbReference>
<evidence type="ECO:0000259" key="6">
    <source>
        <dbReference type="PROSITE" id="PS50023"/>
    </source>
</evidence>
<dbReference type="CDD" id="cd08368">
    <property type="entry name" value="LIM"/>
    <property type="match status" value="1"/>
</dbReference>
<dbReference type="GO" id="GO:0051893">
    <property type="term" value="P:regulation of focal adhesion assembly"/>
    <property type="evidence" value="ECO:0007669"/>
    <property type="project" value="TreeGrafter"/>
</dbReference>
<keyword evidence="3 4" id="KW-0440">LIM domain</keyword>
<dbReference type="Pfam" id="PF00412">
    <property type="entry name" value="LIM"/>
    <property type="match status" value="1"/>
</dbReference>
<dbReference type="SMART" id="SM00132">
    <property type="entry name" value="LIM"/>
    <property type="match status" value="1"/>
</dbReference>
<keyword evidence="8" id="KW-1185">Reference proteome</keyword>
<evidence type="ECO:0000313" key="8">
    <source>
        <dbReference type="Proteomes" id="UP000594454"/>
    </source>
</evidence>